<dbReference type="PANTHER" id="PTHR22740:SF3">
    <property type="entry name" value="PROTEIN KRBA1"/>
    <property type="match status" value="1"/>
</dbReference>
<feature type="compositionally biased region" description="Low complexity" evidence="2">
    <location>
        <begin position="364"/>
        <end position="382"/>
    </location>
</feature>
<evidence type="ECO:0000313" key="4">
    <source>
        <dbReference type="Ensembl" id="ENSPCEP00000009137.1"/>
    </source>
</evidence>
<dbReference type="InterPro" id="IPR029317">
    <property type="entry name" value="KRBA1_rpt"/>
</dbReference>
<evidence type="ECO:0000313" key="5">
    <source>
        <dbReference type="Proteomes" id="UP000694393"/>
    </source>
</evidence>
<dbReference type="Pfam" id="PF01352">
    <property type="entry name" value="KRAB"/>
    <property type="match status" value="1"/>
</dbReference>
<reference evidence="4" key="1">
    <citation type="submission" date="2025-08" db="UniProtKB">
        <authorList>
            <consortium name="Ensembl"/>
        </authorList>
    </citation>
    <scope>IDENTIFICATION</scope>
</reference>
<dbReference type="PANTHER" id="PTHR22740">
    <property type="entry name" value="PROTEIN KRBA1"/>
    <property type="match status" value="1"/>
</dbReference>
<dbReference type="Proteomes" id="UP000694393">
    <property type="component" value="Unplaced"/>
</dbReference>
<feature type="coiled-coil region" evidence="1">
    <location>
        <begin position="1161"/>
        <end position="1230"/>
    </location>
</feature>
<dbReference type="GO" id="GO:0006355">
    <property type="term" value="P:regulation of DNA-templated transcription"/>
    <property type="evidence" value="ECO:0007669"/>
    <property type="project" value="InterPro"/>
</dbReference>
<dbReference type="InterPro" id="IPR001909">
    <property type="entry name" value="KRAB"/>
</dbReference>
<feature type="region of interest" description="Disordered" evidence="2">
    <location>
        <begin position="339"/>
        <end position="404"/>
    </location>
</feature>
<feature type="compositionally biased region" description="Low complexity" evidence="2">
    <location>
        <begin position="883"/>
        <end position="895"/>
    </location>
</feature>
<feature type="compositionally biased region" description="Basic and acidic residues" evidence="2">
    <location>
        <begin position="845"/>
        <end position="856"/>
    </location>
</feature>
<dbReference type="Gene3D" id="6.10.140.140">
    <property type="match status" value="1"/>
</dbReference>
<dbReference type="Pfam" id="PF15287">
    <property type="entry name" value="KRBA1"/>
    <property type="match status" value="11"/>
</dbReference>
<feature type="region of interest" description="Disordered" evidence="2">
    <location>
        <begin position="769"/>
        <end position="856"/>
    </location>
</feature>
<feature type="compositionally biased region" description="Basic and acidic residues" evidence="2">
    <location>
        <begin position="968"/>
        <end position="993"/>
    </location>
</feature>
<feature type="region of interest" description="Disordered" evidence="2">
    <location>
        <begin position="724"/>
        <end position="746"/>
    </location>
</feature>
<feature type="compositionally biased region" description="Low complexity" evidence="2">
    <location>
        <begin position="949"/>
        <end position="962"/>
    </location>
</feature>
<dbReference type="SMART" id="SM01258">
    <property type="entry name" value="KRBA1"/>
    <property type="match status" value="10"/>
</dbReference>
<reference evidence="4" key="2">
    <citation type="submission" date="2025-09" db="UniProtKB">
        <authorList>
            <consortium name="Ensembl"/>
        </authorList>
    </citation>
    <scope>IDENTIFICATION</scope>
</reference>
<feature type="compositionally biased region" description="Polar residues" evidence="2">
    <location>
        <begin position="585"/>
        <end position="594"/>
    </location>
</feature>
<feature type="region of interest" description="Disordered" evidence="2">
    <location>
        <begin position="234"/>
        <end position="302"/>
    </location>
</feature>
<evidence type="ECO:0000259" key="3">
    <source>
        <dbReference type="PROSITE" id="PS50805"/>
    </source>
</evidence>
<feature type="compositionally biased region" description="Low complexity" evidence="2">
    <location>
        <begin position="770"/>
        <end position="783"/>
    </location>
</feature>
<feature type="region of interest" description="Disordered" evidence="2">
    <location>
        <begin position="883"/>
        <end position="1119"/>
    </location>
</feature>
<feature type="compositionally biased region" description="Basic and acidic residues" evidence="2">
    <location>
        <begin position="244"/>
        <end position="273"/>
    </location>
</feature>
<dbReference type="Ensembl" id="ENSPCET00000009460.1">
    <property type="protein sequence ID" value="ENSPCEP00000009137.1"/>
    <property type="gene ID" value="ENSPCEG00000007341.1"/>
</dbReference>
<dbReference type="SMART" id="SM00349">
    <property type="entry name" value="KRAB"/>
    <property type="match status" value="1"/>
</dbReference>
<feature type="domain" description="KRAB" evidence="3">
    <location>
        <begin position="3"/>
        <end position="77"/>
    </location>
</feature>
<dbReference type="SUPFAM" id="SSF109640">
    <property type="entry name" value="KRAB domain (Kruppel-associated box)"/>
    <property type="match status" value="1"/>
</dbReference>
<dbReference type="PROSITE" id="PS50805">
    <property type="entry name" value="KRAB"/>
    <property type="match status" value="1"/>
</dbReference>
<dbReference type="InterPro" id="IPR036051">
    <property type="entry name" value="KRAB_dom_sf"/>
</dbReference>
<evidence type="ECO:0000256" key="2">
    <source>
        <dbReference type="SAM" id="MobiDB-lite"/>
    </source>
</evidence>
<dbReference type="Gene3D" id="3.30.70.1820">
    <property type="entry name" value="L1 transposable element, RRM domain"/>
    <property type="match status" value="1"/>
</dbReference>
<keyword evidence="5" id="KW-1185">Reference proteome</keyword>
<keyword evidence="1" id="KW-0175">Coiled coil</keyword>
<name>A0A8C8RQM7_9SAUR</name>
<feature type="region of interest" description="Disordered" evidence="2">
    <location>
        <begin position="76"/>
        <end position="119"/>
    </location>
</feature>
<organism evidence="4 5">
    <name type="scientific">Pelusios castaneus</name>
    <name type="common">West African mud turtle</name>
    <dbReference type="NCBI Taxonomy" id="367368"/>
    <lineage>
        <taxon>Eukaryota</taxon>
        <taxon>Metazoa</taxon>
        <taxon>Chordata</taxon>
        <taxon>Craniata</taxon>
        <taxon>Vertebrata</taxon>
        <taxon>Euteleostomi</taxon>
        <taxon>Archelosauria</taxon>
        <taxon>Testudinata</taxon>
        <taxon>Testudines</taxon>
        <taxon>Pleurodira</taxon>
        <taxon>Pelomedusidae</taxon>
        <taxon>Pelusios</taxon>
    </lineage>
</organism>
<dbReference type="InterPro" id="IPR040095">
    <property type="entry name" value="KRBA1"/>
</dbReference>
<proteinExistence type="predicted"/>
<feature type="compositionally biased region" description="Low complexity" evidence="2">
    <location>
        <begin position="595"/>
        <end position="608"/>
    </location>
</feature>
<feature type="region of interest" description="Disordered" evidence="2">
    <location>
        <begin position="585"/>
        <end position="627"/>
    </location>
</feature>
<feature type="compositionally biased region" description="Basic and acidic residues" evidence="2">
    <location>
        <begin position="1078"/>
        <end position="1090"/>
    </location>
</feature>
<evidence type="ECO:0000256" key="1">
    <source>
        <dbReference type="SAM" id="Coils"/>
    </source>
</evidence>
<dbReference type="CDD" id="cd07765">
    <property type="entry name" value="KRAB_A-box"/>
    <property type="match status" value="1"/>
</dbReference>
<protein>
    <recommendedName>
        <fullName evidence="3">KRAB domain-containing protein</fullName>
    </recommendedName>
</protein>
<feature type="compositionally biased region" description="Polar residues" evidence="2">
    <location>
        <begin position="1063"/>
        <end position="1077"/>
    </location>
</feature>
<accession>A0A8C8RQM7</accession>
<sequence>MPVTFEDVAVRFSAEEWEILEGWQKELHKEVMEKNYQLLISLGQSVPALALLSLTEEREAGGDQIPIIAGEQDLARDGGRSAGEELAFADGDPDVGQLWDSGRSGEDGCPTPAGEEERQGSLHLSALMKLVEEIPEFLFGNSKGSVEPADSEAEMGAEEASADVKAEVTPETPHPLGLESCLLEAAVGRPTRPDAPTSCASPGRPWAEEIAAENSHLQGLLSCLKEIPVNGAPHPSMQNCSRQGDMEQESREREMKGCCAPVKREVTTERSPSKELTGAVALSPRYPSTPASSARGDADKRRREPGLWKCSYEAAMAGNSPLQGLLNCLKDRIVHKPQHALPSPCKPPRGSAHRDPGQRRPASKDGSSSAAGAAAGSSSGRALPACGFSGSSSQGPETQLWGRPAGVKAKVVPKDPLLRSLENCLTDEARNSAAQPPPSHSSSSAVLRALGETPRRGTRSLFAEVKTEAGMEDSHLLSYLKDMATLSPHHHSTPPRSAPASCTEQEKEQRRVEAGLWNSSPEEVTPGTCLKEVPIHTPCASQVLASKTGADMSPRRPEARMMQWRCGAEVSPGNSPLHGLKTCLTNTPVPSHGQSTTPASHSPGSGSPDPRRPEAAAWPVKTEGQRRVHSVPVMREAVPENPPLHGLGGCWTGIASHSGSPARCIEGDVEQWTPETGAWPSCADRAVSGLTPPLCGLENCLKDISGNRPRGSSATASYFCTSRAQGDAEQRGPVTRPQRAGAAAANMASSPLDGLMKCLKEISASRLGFTSTPSGCSSASSAEGDSDLRGAKPGTWSWGSDEISPENSPLQGLEKCLEEISGPGPRTSSIPVTRAVAGSQQGDMPQRRPEMGDWDFHGADTRQVLTANGHLQGPENCLAEIAAPRSSPSQAPSSSAREDAQQGRSAHVRPSGNRGEPGNLEVPALSGSELATEHLALPQKEITAARQTPSSSPAHCSSPAGSVQGDGTLKRPEVRSRKLSRKDPRAETPRLHGPETCQSEVPGPRGSRPDTPLGSSSSSPQRDVGERSPQPGRCRLHRDVLPADAFRCGLSPCPKGARESGPCHSNTLSGTSFASDASDQRRPRTPEKGIKRPYPKARTGAGRSPNTDSCTSGDDGGQKVDAEWEELPKRTCSSATPSSWGPCSCEGGKPLDPNREISAIKAILSEKLDQISQDLAAMRRDVSNIQSRMDRLDWDSRGWALELAALQKSNKCLSETMRRLENRCLVLENRSRRNSLRLAGLPEGSEGGDPITFLQRTLPIVLNLPVDSPPLEVESARRVHGGARWDPSTRPRALVFRLLRFSDKLTIMRAVRKCTEPLSCGGARVAIFPDICPKLGWRRRARCAAIRRLWRAAELHFGP</sequence>